<dbReference type="Gene3D" id="3.30.200.20">
    <property type="entry name" value="Phosphorylase Kinase, domain 1"/>
    <property type="match status" value="1"/>
</dbReference>
<evidence type="ECO:0000256" key="11">
    <source>
        <dbReference type="ARBA" id="ARBA00047899"/>
    </source>
</evidence>
<organism evidence="14 15">
    <name type="scientific">Hevea brasiliensis</name>
    <name type="common">Para rubber tree</name>
    <name type="synonym">Siphonia brasiliensis</name>
    <dbReference type="NCBI Taxonomy" id="3981"/>
    <lineage>
        <taxon>Eukaryota</taxon>
        <taxon>Viridiplantae</taxon>
        <taxon>Streptophyta</taxon>
        <taxon>Embryophyta</taxon>
        <taxon>Tracheophyta</taxon>
        <taxon>Spermatophyta</taxon>
        <taxon>Magnoliopsida</taxon>
        <taxon>eudicotyledons</taxon>
        <taxon>Gunneridae</taxon>
        <taxon>Pentapetalae</taxon>
        <taxon>rosids</taxon>
        <taxon>fabids</taxon>
        <taxon>Malpighiales</taxon>
        <taxon>Euphorbiaceae</taxon>
        <taxon>Crotonoideae</taxon>
        <taxon>Micrandreae</taxon>
        <taxon>Hevea</taxon>
    </lineage>
</organism>
<dbReference type="Pfam" id="PF07714">
    <property type="entry name" value="PK_Tyr_Ser-Thr"/>
    <property type="match status" value="1"/>
</dbReference>
<dbReference type="EMBL" id="JAAGAX010000015">
    <property type="protein sequence ID" value="KAF2291779.1"/>
    <property type="molecule type" value="Genomic_DNA"/>
</dbReference>
<sequence length="389" mass="43872">MEAQRVVVIQDASREVGSSAMRWALQGLSLKPGDILTLLSILHQVDTHMDSSSLFGANEKIVDRELTRKKDEYEKNAELIQISKQYETQKVIRLAKLTIFFCKKSQVEFRIEVATGPSPKVVALKAAEDLNATWVILDRHMKKDRKYFLMKLSCGISRMKRNNRIEQLRGPKTMKTSKSVKAKPHNKLLSYDEMVPGSPDDLFSIEIPPSVTEADQENLVQGMAQGSSTEEPKEELQAKEILHNSICALCKNRRPNFGWQRDFIYAELYAATNGFSAQNSLSEGGIGSAFRGQLKSNNMKIVVKQHKNACLQEEKDFLSEVHLLMKARHKNVLMLLGSCVEGSLTLLVYEYACNGSVVSALECIADKQAWQVMEDLSAVKSYLIRTMRH</sequence>
<comment type="catalytic activity">
    <reaction evidence="11">
        <text>L-threonyl-[protein] + ATP = O-phospho-L-threonyl-[protein] + ADP + H(+)</text>
        <dbReference type="Rhea" id="RHEA:46608"/>
        <dbReference type="Rhea" id="RHEA-COMP:11060"/>
        <dbReference type="Rhea" id="RHEA-COMP:11605"/>
        <dbReference type="ChEBI" id="CHEBI:15378"/>
        <dbReference type="ChEBI" id="CHEBI:30013"/>
        <dbReference type="ChEBI" id="CHEBI:30616"/>
        <dbReference type="ChEBI" id="CHEBI:61977"/>
        <dbReference type="ChEBI" id="CHEBI:456216"/>
        <dbReference type="EC" id="2.7.11.1"/>
    </reaction>
</comment>
<dbReference type="GO" id="GO:0016020">
    <property type="term" value="C:membrane"/>
    <property type="evidence" value="ECO:0007669"/>
    <property type="project" value="UniProtKB-SubCell"/>
</dbReference>
<proteinExistence type="predicted"/>
<dbReference type="EC" id="2.7.11.1" evidence="2"/>
<dbReference type="InterPro" id="IPR001245">
    <property type="entry name" value="Ser-Thr/Tyr_kinase_cat_dom"/>
</dbReference>
<keyword evidence="7" id="KW-0418">Kinase</keyword>
<keyword evidence="8" id="KW-0067">ATP-binding</keyword>
<evidence type="ECO:0000256" key="7">
    <source>
        <dbReference type="ARBA" id="ARBA00022777"/>
    </source>
</evidence>
<dbReference type="PROSITE" id="PS50011">
    <property type="entry name" value="PROTEIN_KINASE_DOM"/>
    <property type="match status" value="1"/>
</dbReference>
<keyword evidence="5" id="KW-0812">Transmembrane</keyword>
<evidence type="ECO:0000256" key="5">
    <source>
        <dbReference type="ARBA" id="ARBA00022692"/>
    </source>
</evidence>
<dbReference type="Gene3D" id="3.40.50.620">
    <property type="entry name" value="HUPs"/>
    <property type="match status" value="1"/>
</dbReference>
<evidence type="ECO:0000313" key="15">
    <source>
        <dbReference type="Proteomes" id="UP000467840"/>
    </source>
</evidence>
<evidence type="ECO:0000256" key="12">
    <source>
        <dbReference type="ARBA" id="ARBA00048679"/>
    </source>
</evidence>
<evidence type="ECO:0000256" key="9">
    <source>
        <dbReference type="ARBA" id="ARBA00022989"/>
    </source>
</evidence>
<dbReference type="InterPro" id="IPR000719">
    <property type="entry name" value="Prot_kinase_dom"/>
</dbReference>
<evidence type="ECO:0000313" key="14">
    <source>
        <dbReference type="EMBL" id="KAF2291779.1"/>
    </source>
</evidence>
<keyword evidence="10" id="KW-0472">Membrane</keyword>
<dbReference type="PANTHER" id="PTHR47984:SF31">
    <property type="entry name" value="OS03G0227900 PROTEIN"/>
    <property type="match status" value="1"/>
</dbReference>
<reference evidence="14 15" key="1">
    <citation type="journal article" date="2020" name="Mol. Plant">
        <title>The Chromosome-Based Rubber Tree Genome Provides New Insights into Spurge Genome Evolution and Rubber Biosynthesis.</title>
        <authorList>
            <person name="Liu J."/>
            <person name="Shi C."/>
            <person name="Shi C.C."/>
            <person name="Li W."/>
            <person name="Zhang Q.J."/>
            <person name="Zhang Y."/>
            <person name="Li K."/>
            <person name="Lu H.F."/>
            <person name="Shi C."/>
            <person name="Zhu S.T."/>
            <person name="Xiao Z.Y."/>
            <person name="Nan H."/>
            <person name="Yue Y."/>
            <person name="Zhu X.G."/>
            <person name="Wu Y."/>
            <person name="Hong X.N."/>
            <person name="Fan G.Y."/>
            <person name="Tong Y."/>
            <person name="Zhang D."/>
            <person name="Mao C.L."/>
            <person name="Liu Y.L."/>
            <person name="Hao S.J."/>
            <person name="Liu W.Q."/>
            <person name="Lv M.Q."/>
            <person name="Zhang H.B."/>
            <person name="Liu Y."/>
            <person name="Hu-Tang G.R."/>
            <person name="Wang J.P."/>
            <person name="Wang J.H."/>
            <person name="Sun Y.H."/>
            <person name="Ni S.B."/>
            <person name="Chen W.B."/>
            <person name="Zhang X.C."/>
            <person name="Jiao Y.N."/>
            <person name="Eichler E.E."/>
            <person name="Li G.H."/>
            <person name="Liu X."/>
            <person name="Gao L.Z."/>
        </authorList>
    </citation>
    <scope>NUCLEOTIDE SEQUENCE [LARGE SCALE GENOMIC DNA]</scope>
    <source>
        <strain evidence="15">cv. GT1</strain>
        <tissue evidence="14">Leaf</tissue>
    </source>
</reference>
<dbReference type="InterPro" id="IPR011009">
    <property type="entry name" value="Kinase-like_dom_sf"/>
</dbReference>
<dbReference type="InterPro" id="IPR052232">
    <property type="entry name" value="RLK_Ser/Thr-Kinase"/>
</dbReference>
<name>A0A6A6KWF3_HEVBR</name>
<dbReference type="SUPFAM" id="SSF56112">
    <property type="entry name" value="Protein kinase-like (PK-like)"/>
    <property type="match status" value="1"/>
</dbReference>
<dbReference type="GO" id="GO:0004674">
    <property type="term" value="F:protein serine/threonine kinase activity"/>
    <property type="evidence" value="ECO:0007669"/>
    <property type="project" value="UniProtKB-EC"/>
</dbReference>
<dbReference type="PANTHER" id="PTHR47984">
    <property type="entry name" value="OS01G0323000 PROTEIN"/>
    <property type="match status" value="1"/>
</dbReference>
<evidence type="ECO:0000259" key="13">
    <source>
        <dbReference type="PROSITE" id="PS50011"/>
    </source>
</evidence>
<evidence type="ECO:0000256" key="6">
    <source>
        <dbReference type="ARBA" id="ARBA00022741"/>
    </source>
</evidence>
<keyword evidence="6" id="KW-0547">Nucleotide-binding</keyword>
<comment type="subcellular location">
    <subcellularLocation>
        <location evidence="1">Membrane</location>
        <topology evidence="1">Single-pass membrane protein</topology>
    </subcellularLocation>
</comment>
<keyword evidence="9" id="KW-1133">Transmembrane helix</keyword>
<evidence type="ECO:0000256" key="8">
    <source>
        <dbReference type="ARBA" id="ARBA00022840"/>
    </source>
</evidence>
<gene>
    <name evidence="14" type="ORF">GH714_035562</name>
</gene>
<accession>A0A6A6KWF3</accession>
<dbReference type="AlphaFoldDB" id="A0A6A6KWF3"/>
<keyword evidence="4" id="KW-0808">Transferase</keyword>
<comment type="caution">
    <text evidence="14">The sequence shown here is derived from an EMBL/GenBank/DDBJ whole genome shotgun (WGS) entry which is preliminary data.</text>
</comment>
<evidence type="ECO:0000256" key="4">
    <source>
        <dbReference type="ARBA" id="ARBA00022679"/>
    </source>
</evidence>
<keyword evidence="15" id="KW-1185">Reference proteome</keyword>
<dbReference type="InterPro" id="IPR014729">
    <property type="entry name" value="Rossmann-like_a/b/a_fold"/>
</dbReference>
<dbReference type="FunFam" id="3.30.200.20:FF:000604">
    <property type="entry name" value="Proline-rich receptor-like protein kinase PERK8"/>
    <property type="match status" value="1"/>
</dbReference>
<dbReference type="GO" id="GO:0005524">
    <property type="term" value="F:ATP binding"/>
    <property type="evidence" value="ECO:0007669"/>
    <property type="project" value="UniProtKB-KW"/>
</dbReference>
<keyword evidence="3" id="KW-0597">Phosphoprotein</keyword>
<evidence type="ECO:0000256" key="2">
    <source>
        <dbReference type="ARBA" id="ARBA00012513"/>
    </source>
</evidence>
<dbReference type="Proteomes" id="UP000467840">
    <property type="component" value="Chromosome 2"/>
</dbReference>
<protein>
    <recommendedName>
        <fullName evidence="2">non-specific serine/threonine protein kinase</fullName>
        <ecNumber evidence="2">2.7.11.1</ecNumber>
    </recommendedName>
</protein>
<feature type="domain" description="Protein kinase" evidence="13">
    <location>
        <begin position="275"/>
        <end position="389"/>
    </location>
</feature>
<evidence type="ECO:0000256" key="10">
    <source>
        <dbReference type="ARBA" id="ARBA00023136"/>
    </source>
</evidence>
<comment type="catalytic activity">
    <reaction evidence="12">
        <text>L-seryl-[protein] + ATP = O-phospho-L-seryl-[protein] + ADP + H(+)</text>
        <dbReference type="Rhea" id="RHEA:17989"/>
        <dbReference type="Rhea" id="RHEA-COMP:9863"/>
        <dbReference type="Rhea" id="RHEA-COMP:11604"/>
        <dbReference type="ChEBI" id="CHEBI:15378"/>
        <dbReference type="ChEBI" id="CHEBI:29999"/>
        <dbReference type="ChEBI" id="CHEBI:30616"/>
        <dbReference type="ChEBI" id="CHEBI:83421"/>
        <dbReference type="ChEBI" id="CHEBI:456216"/>
        <dbReference type="EC" id="2.7.11.1"/>
    </reaction>
</comment>
<evidence type="ECO:0000256" key="1">
    <source>
        <dbReference type="ARBA" id="ARBA00004167"/>
    </source>
</evidence>
<evidence type="ECO:0000256" key="3">
    <source>
        <dbReference type="ARBA" id="ARBA00022553"/>
    </source>
</evidence>